<dbReference type="Proteomes" id="UP001221142">
    <property type="component" value="Unassembled WGS sequence"/>
</dbReference>
<dbReference type="EMBL" id="JARKIF010000008">
    <property type="protein sequence ID" value="KAJ7633135.1"/>
    <property type="molecule type" value="Genomic_DNA"/>
</dbReference>
<protein>
    <recommendedName>
        <fullName evidence="3">S-adenosyl-L-methionine-dependent methyltransferase</fullName>
    </recommendedName>
</protein>
<dbReference type="AlphaFoldDB" id="A0AAD7BYX0"/>
<keyword evidence="2" id="KW-1185">Reference proteome</keyword>
<dbReference type="GO" id="GO:0008168">
    <property type="term" value="F:methyltransferase activity"/>
    <property type="evidence" value="ECO:0007669"/>
    <property type="project" value="TreeGrafter"/>
</dbReference>
<dbReference type="InterPro" id="IPR029063">
    <property type="entry name" value="SAM-dependent_MTases_sf"/>
</dbReference>
<dbReference type="CDD" id="cd02440">
    <property type="entry name" value="AdoMet_MTases"/>
    <property type="match status" value="1"/>
</dbReference>
<evidence type="ECO:0000313" key="1">
    <source>
        <dbReference type="EMBL" id="KAJ7633135.1"/>
    </source>
</evidence>
<gene>
    <name evidence="1" type="ORF">FB45DRAFT_1003296</name>
</gene>
<proteinExistence type="predicted"/>
<dbReference type="PANTHER" id="PTHR43591">
    <property type="entry name" value="METHYLTRANSFERASE"/>
    <property type="match status" value="1"/>
</dbReference>
<reference evidence="1" key="1">
    <citation type="submission" date="2023-03" db="EMBL/GenBank/DDBJ databases">
        <title>Massive genome expansion in bonnet fungi (Mycena s.s.) driven by repeated elements and novel gene families across ecological guilds.</title>
        <authorList>
            <consortium name="Lawrence Berkeley National Laboratory"/>
            <person name="Harder C.B."/>
            <person name="Miyauchi S."/>
            <person name="Viragh M."/>
            <person name="Kuo A."/>
            <person name="Thoen E."/>
            <person name="Andreopoulos B."/>
            <person name="Lu D."/>
            <person name="Skrede I."/>
            <person name="Drula E."/>
            <person name="Henrissat B."/>
            <person name="Morin E."/>
            <person name="Kohler A."/>
            <person name="Barry K."/>
            <person name="LaButti K."/>
            <person name="Morin E."/>
            <person name="Salamov A."/>
            <person name="Lipzen A."/>
            <person name="Mereny Z."/>
            <person name="Hegedus B."/>
            <person name="Baldrian P."/>
            <person name="Stursova M."/>
            <person name="Weitz H."/>
            <person name="Taylor A."/>
            <person name="Grigoriev I.V."/>
            <person name="Nagy L.G."/>
            <person name="Martin F."/>
            <person name="Kauserud H."/>
        </authorList>
    </citation>
    <scope>NUCLEOTIDE SEQUENCE</scope>
    <source>
        <strain evidence="1">9284</strain>
    </source>
</reference>
<accession>A0AAD7BYX0</accession>
<organism evidence="1 2">
    <name type="scientific">Roridomyces roridus</name>
    <dbReference type="NCBI Taxonomy" id="1738132"/>
    <lineage>
        <taxon>Eukaryota</taxon>
        <taxon>Fungi</taxon>
        <taxon>Dikarya</taxon>
        <taxon>Basidiomycota</taxon>
        <taxon>Agaricomycotina</taxon>
        <taxon>Agaricomycetes</taxon>
        <taxon>Agaricomycetidae</taxon>
        <taxon>Agaricales</taxon>
        <taxon>Marasmiineae</taxon>
        <taxon>Mycenaceae</taxon>
        <taxon>Roridomyces</taxon>
    </lineage>
</organism>
<evidence type="ECO:0000313" key="2">
    <source>
        <dbReference type="Proteomes" id="UP001221142"/>
    </source>
</evidence>
<dbReference type="Pfam" id="PF13489">
    <property type="entry name" value="Methyltransf_23"/>
    <property type="match status" value="1"/>
</dbReference>
<comment type="caution">
    <text evidence="1">The sequence shown here is derived from an EMBL/GenBank/DDBJ whole genome shotgun (WGS) entry which is preliminary data.</text>
</comment>
<dbReference type="SUPFAM" id="SSF53335">
    <property type="entry name" value="S-adenosyl-L-methionine-dependent methyltransferases"/>
    <property type="match status" value="1"/>
</dbReference>
<dbReference type="PANTHER" id="PTHR43591:SF24">
    <property type="entry name" value="2-METHOXY-6-POLYPRENYL-1,4-BENZOQUINOL METHYLASE, MITOCHONDRIAL"/>
    <property type="match status" value="1"/>
</dbReference>
<sequence length="397" mass="44217">MSPAAPPTPEKRIYSERYILPGANQDKEVKRLDAMHNVFREYFGGKLCAFPLEEEKPQRILELGCGSGIWAIQAATQFPDAQVIAVDISPLPVRPQFVDIVHARMVMSHIPNATDVIQKVARLIKPGGLFLLEDGMDFNSIPETGGPAVQRFFSKIATGLWQSSTSGHDAELGQRFEGILKATGLFTKIHVEKIAIPLKGDAHEERLNKLGLGSKVFIQRFSTAVAARLVQGGFGTEHMVETALQELQQAGCTVVWDFYFCAGRQIPQIVENMESKDRLRPLDLPELVEAVIGFLEPPEENPRDLQTCSLVARSWVAPAQRRLFESICLDLNGATHLEWRKLRAILESSPYLVAYNFCAARRGVLVSATQDSGFSRSLPPKREGDCEEVEVRWSTDY</sequence>
<name>A0AAD7BYX0_9AGAR</name>
<evidence type="ECO:0008006" key="3">
    <source>
        <dbReference type="Google" id="ProtNLM"/>
    </source>
</evidence>
<dbReference type="Gene3D" id="3.40.50.150">
    <property type="entry name" value="Vaccinia Virus protein VP39"/>
    <property type="match status" value="2"/>
</dbReference>